<gene>
    <name evidence="1" type="ORF">LSAT_V11C800447610</name>
</gene>
<reference evidence="1 2" key="1">
    <citation type="journal article" date="2017" name="Nat. Commun.">
        <title>Genome assembly with in vitro proximity ligation data and whole-genome triplication in lettuce.</title>
        <authorList>
            <person name="Reyes-Chin-Wo S."/>
            <person name="Wang Z."/>
            <person name="Yang X."/>
            <person name="Kozik A."/>
            <person name="Arikit S."/>
            <person name="Song C."/>
            <person name="Xia L."/>
            <person name="Froenicke L."/>
            <person name="Lavelle D.O."/>
            <person name="Truco M.J."/>
            <person name="Xia R."/>
            <person name="Zhu S."/>
            <person name="Xu C."/>
            <person name="Xu H."/>
            <person name="Xu X."/>
            <person name="Cox K."/>
            <person name="Korf I."/>
            <person name="Meyers B.C."/>
            <person name="Michelmore R.W."/>
        </authorList>
    </citation>
    <scope>NUCLEOTIDE SEQUENCE [LARGE SCALE GENOMIC DNA]</scope>
    <source>
        <strain evidence="2">cv. Salinas</strain>
        <tissue evidence="1">Seedlings</tissue>
    </source>
</reference>
<comment type="caution">
    <text evidence="1">The sequence shown here is derived from an EMBL/GenBank/DDBJ whole genome shotgun (WGS) entry which is preliminary data.</text>
</comment>
<evidence type="ECO:0000313" key="1">
    <source>
        <dbReference type="EMBL" id="KAJ0190128.1"/>
    </source>
</evidence>
<proteinExistence type="predicted"/>
<dbReference type="EMBL" id="NBSK02000008">
    <property type="protein sequence ID" value="KAJ0190128.1"/>
    <property type="molecule type" value="Genomic_DNA"/>
</dbReference>
<evidence type="ECO:0000313" key="2">
    <source>
        <dbReference type="Proteomes" id="UP000235145"/>
    </source>
</evidence>
<protein>
    <submittedName>
        <fullName evidence="1">Uncharacterized protein</fullName>
    </submittedName>
</protein>
<accession>A0A9R1UNG7</accession>
<keyword evidence="2" id="KW-1185">Reference proteome</keyword>
<dbReference type="Proteomes" id="UP000235145">
    <property type="component" value="Unassembled WGS sequence"/>
</dbReference>
<dbReference type="AlphaFoldDB" id="A0A9R1UNG7"/>
<sequence>MTNLLFLWPIKLGDRKLSTTGTLSIDYTIEDLWGVWQHLIFYLLNSKKTLNFSDLALYLKKKARSFPFCPKAYSLSSVLFHETTSSSLLTISDDLQPSASTLATGRSPPPLEPFPAPPLLRPPSPLSSSITTSGTAVRYRLLRPLSPLISSTTTSESASAFLESMVLIFANGKLMISSALGLLNRLMCCNECIIGRFEDTS</sequence>
<organism evidence="1 2">
    <name type="scientific">Lactuca sativa</name>
    <name type="common">Garden lettuce</name>
    <dbReference type="NCBI Taxonomy" id="4236"/>
    <lineage>
        <taxon>Eukaryota</taxon>
        <taxon>Viridiplantae</taxon>
        <taxon>Streptophyta</taxon>
        <taxon>Embryophyta</taxon>
        <taxon>Tracheophyta</taxon>
        <taxon>Spermatophyta</taxon>
        <taxon>Magnoliopsida</taxon>
        <taxon>eudicotyledons</taxon>
        <taxon>Gunneridae</taxon>
        <taxon>Pentapetalae</taxon>
        <taxon>asterids</taxon>
        <taxon>campanulids</taxon>
        <taxon>Asterales</taxon>
        <taxon>Asteraceae</taxon>
        <taxon>Cichorioideae</taxon>
        <taxon>Cichorieae</taxon>
        <taxon>Lactucinae</taxon>
        <taxon>Lactuca</taxon>
    </lineage>
</organism>
<name>A0A9R1UNG7_LACSA</name>